<feature type="region of interest" description="Disordered" evidence="1">
    <location>
        <begin position="165"/>
        <end position="209"/>
    </location>
</feature>
<dbReference type="Proteomes" id="UP000714275">
    <property type="component" value="Unassembled WGS sequence"/>
</dbReference>
<sequence>MNSRPHHPRWNRMIITKKSSIPSISLVFGEAQQVSSPQSAAEKLPQILRKANPSSSLSSMSKAQSKQSLEEMPTPAPLNQPTNAPKVEQLGVPTTHDKCISPLAIEGSHSIPTPGPPNESDMATVQPGTAVTSIDLTAPAPSDPIPFRDTYVTNLSHKPSWFASWTRAKGEQSPESGVETTRPPSSVQASAKGSSTLSEPLHSDILPVSSVPRQLPILSMTGDAEQSTPTPPLPQDIPKKSRSEDPATPTPRSASHQISLSPAGYHSRLGTASVLSPLDEDVPKLSPVKLSPATPSAVLQSNDTSQSILPLSHSTSRFTLSIPLLGRPKLPLEQTIPAAQRDDIRTMILPAESSPSHRQQFTTQGLFRSSTRNQRDD</sequence>
<evidence type="ECO:0000313" key="3">
    <source>
        <dbReference type="Proteomes" id="UP000714275"/>
    </source>
</evidence>
<feature type="region of interest" description="Disordered" evidence="1">
    <location>
        <begin position="31"/>
        <end position="89"/>
    </location>
</feature>
<dbReference type="AlphaFoldDB" id="A0A9P7CW98"/>
<feature type="region of interest" description="Disordered" evidence="1">
    <location>
        <begin position="221"/>
        <end position="260"/>
    </location>
</feature>
<accession>A0A9P7CW98</accession>
<proteinExistence type="predicted"/>
<reference evidence="2" key="1">
    <citation type="journal article" date="2020" name="New Phytol.">
        <title>Comparative genomics reveals dynamic genome evolution in host specialist ectomycorrhizal fungi.</title>
        <authorList>
            <person name="Lofgren L.A."/>
            <person name="Nguyen N.H."/>
            <person name="Vilgalys R."/>
            <person name="Ruytinx J."/>
            <person name="Liao H.L."/>
            <person name="Branco S."/>
            <person name="Kuo A."/>
            <person name="LaButti K."/>
            <person name="Lipzen A."/>
            <person name="Andreopoulos W."/>
            <person name="Pangilinan J."/>
            <person name="Riley R."/>
            <person name="Hundley H."/>
            <person name="Na H."/>
            <person name="Barry K."/>
            <person name="Grigoriev I.V."/>
            <person name="Stajich J.E."/>
            <person name="Kennedy P.G."/>
        </authorList>
    </citation>
    <scope>NUCLEOTIDE SEQUENCE</scope>
    <source>
        <strain evidence="2">DOB743</strain>
    </source>
</reference>
<evidence type="ECO:0000256" key="1">
    <source>
        <dbReference type="SAM" id="MobiDB-lite"/>
    </source>
</evidence>
<name>A0A9P7CW98_9AGAM</name>
<comment type="caution">
    <text evidence="2">The sequence shown here is derived from an EMBL/GenBank/DDBJ whole genome shotgun (WGS) entry which is preliminary data.</text>
</comment>
<protein>
    <submittedName>
        <fullName evidence="2">Uncharacterized protein</fullName>
    </submittedName>
</protein>
<dbReference type="EMBL" id="JABBWD010000083">
    <property type="protein sequence ID" value="KAG1767846.1"/>
    <property type="molecule type" value="Genomic_DNA"/>
</dbReference>
<evidence type="ECO:0000313" key="2">
    <source>
        <dbReference type="EMBL" id="KAG1767846.1"/>
    </source>
</evidence>
<feature type="region of interest" description="Disordered" evidence="1">
    <location>
        <begin position="350"/>
        <end position="377"/>
    </location>
</feature>
<gene>
    <name evidence="2" type="ORF">EV702DRAFT_745179</name>
</gene>
<organism evidence="2 3">
    <name type="scientific">Suillus placidus</name>
    <dbReference type="NCBI Taxonomy" id="48579"/>
    <lineage>
        <taxon>Eukaryota</taxon>
        <taxon>Fungi</taxon>
        <taxon>Dikarya</taxon>
        <taxon>Basidiomycota</taxon>
        <taxon>Agaricomycotina</taxon>
        <taxon>Agaricomycetes</taxon>
        <taxon>Agaricomycetidae</taxon>
        <taxon>Boletales</taxon>
        <taxon>Suillineae</taxon>
        <taxon>Suillaceae</taxon>
        <taxon>Suillus</taxon>
    </lineage>
</organism>
<feature type="compositionally biased region" description="Polar residues" evidence="1">
    <location>
        <begin position="250"/>
        <end position="260"/>
    </location>
</feature>
<feature type="compositionally biased region" description="Low complexity" evidence="1">
    <location>
        <begin position="54"/>
        <end position="67"/>
    </location>
</feature>
<keyword evidence="3" id="KW-1185">Reference proteome</keyword>
<feature type="compositionally biased region" description="Polar residues" evidence="1">
    <location>
        <begin position="173"/>
        <end position="198"/>
    </location>
</feature>
<feature type="compositionally biased region" description="Polar residues" evidence="1">
    <location>
        <begin position="353"/>
        <end position="377"/>
    </location>
</feature>
<dbReference type="OrthoDB" id="2678448at2759"/>